<keyword evidence="1" id="KW-1133">Transmembrane helix</keyword>
<gene>
    <name evidence="2" type="ORF">AV274_4325</name>
</gene>
<dbReference type="EMBL" id="LXWW01000305">
    <property type="protein sequence ID" value="OAO13979.1"/>
    <property type="molecule type" value="Genomic_DNA"/>
</dbReference>
<dbReference type="Proteomes" id="UP000078348">
    <property type="component" value="Unassembled WGS sequence"/>
</dbReference>
<dbReference type="PANTHER" id="PTHR34284:SF1">
    <property type="entry name" value="FG-GAP REPEAT-CONTAINING PROTEIN"/>
    <property type="match status" value="1"/>
</dbReference>
<comment type="caution">
    <text evidence="2">The sequence shown here is derived from an EMBL/GenBank/DDBJ whole genome shotgun (WGS) entry which is preliminary data.</text>
</comment>
<keyword evidence="1" id="KW-0812">Transmembrane</keyword>
<protein>
    <submittedName>
        <fullName evidence="2">Uncharacterized protein</fullName>
    </submittedName>
</protein>
<name>A0A196SD96_BLAHN</name>
<dbReference type="PANTHER" id="PTHR34284">
    <property type="entry name" value="FG-GAP REPEAT-CONTAINING PROTEIN"/>
    <property type="match status" value="1"/>
</dbReference>
<sequence length="611" mass="68361">MSRIAINDHFDAMKKQKQTQVQPPSLYFDINGDGKEELILVTSSMHLRVYYVSKETDSTYMESSDSSYIDVSLLANAQLRSVHSIVCMKAYRTEYEGRSIGVIAILTNNGILSCYNEQLRLKWKVSIYETNLINMSNLFITTSALSFSHTSLYVAISYSLYHTSVVKTLKERLTSEEIAVLRSNSINLGQDVDLTLFQSHPQLYILEKYKVRVREMAKTKSILDQVLAINDMQVLKLNVENGDIVWRNSLPQHIKHPPFVPQLEPILNHHDSANRFVDSSAFSQSIASFFPHTYHSFRDSSIALQSYHHNVYNPRASYMDSPLRSLLPLDLLAALKRRIHSQHTLNREVEEEEEPRNAVVIHSSHGLFVLSRLTGAFLTDIPLPPHKVFVSAPAPLSGTLDIFLAPQPFTGGNNELESYSPCFLQILSGAQVVAVTNICGSRRGKSEDDEILVVPPIVLSNAKGEAESVVTLTSEGVLTCVSLEGKKRWSKKTGATWSEFDEKAGTAPMLFAAKGRICVASASSVVMYSPEGRVVSRIALTEALMYPMVVEEDVAVLQTASSVLLYRASRMTYYRFLRIVVVCFGVGVVLYSIVAKQLAKQMAKQMKEKLM</sequence>
<organism evidence="2 3">
    <name type="scientific">Blastocystis sp. subtype 1 (strain ATCC 50177 / NandII)</name>
    <dbReference type="NCBI Taxonomy" id="478820"/>
    <lineage>
        <taxon>Eukaryota</taxon>
        <taxon>Sar</taxon>
        <taxon>Stramenopiles</taxon>
        <taxon>Bigyra</taxon>
        <taxon>Opalozoa</taxon>
        <taxon>Opalinata</taxon>
        <taxon>Blastocystidae</taxon>
        <taxon>Blastocystis</taxon>
    </lineage>
</organism>
<evidence type="ECO:0000313" key="3">
    <source>
        <dbReference type="Proteomes" id="UP000078348"/>
    </source>
</evidence>
<proteinExistence type="predicted"/>
<keyword evidence="3" id="KW-1185">Reference proteome</keyword>
<reference evidence="2 3" key="1">
    <citation type="submission" date="2016-05" db="EMBL/GenBank/DDBJ databases">
        <title>Nuclear genome of Blastocystis sp. subtype 1 NandII.</title>
        <authorList>
            <person name="Gentekaki E."/>
            <person name="Curtis B."/>
            <person name="Stairs C."/>
            <person name="Eme L."/>
            <person name="Herman E."/>
            <person name="Klimes V."/>
            <person name="Arias M.C."/>
            <person name="Elias M."/>
            <person name="Hilliou F."/>
            <person name="Klute M."/>
            <person name="Malik S.-B."/>
            <person name="Pightling A."/>
            <person name="Rachubinski R."/>
            <person name="Salas D."/>
            <person name="Schlacht A."/>
            <person name="Suga H."/>
            <person name="Archibald J."/>
            <person name="Ball S.G."/>
            <person name="Clark G."/>
            <person name="Dacks J."/>
            <person name="Van Der Giezen M."/>
            <person name="Tsaousis A."/>
            <person name="Roger A."/>
        </authorList>
    </citation>
    <scope>NUCLEOTIDE SEQUENCE [LARGE SCALE GENOMIC DNA]</scope>
    <source>
        <strain evidence="3">ATCC 50177 / NandII</strain>
    </source>
</reference>
<dbReference type="AlphaFoldDB" id="A0A196SD96"/>
<evidence type="ECO:0000256" key="1">
    <source>
        <dbReference type="SAM" id="Phobius"/>
    </source>
</evidence>
<dbReference type="OrthoDB" id="270568at2759"/>
<accession>A0A196SD96</accession>
<evidence type="ECO:0000313" key="2">
    <source>
        <dbReference type="EMBL" id="OAO13979.1"/>
    </source>
</evidence>
<feature type="transmembrane region" description="Helical" evidence="1">
    <location>
        <begin position="576"/>
        <end position="599"/>
    </location>
</feature>
<keyword evidence="1" id="KW-0472">Membrane</keyword>